<dbReference type="InterPro" id="IPR029962">
    <property type="entry name" value="TBL"/>
</dbReference>
<evidence type="ECO:0000313" key="10">
    <source>
        <dbReference type="EMBL" id="KAL0908703.1"/>
    </source>
</evidence>
<dbReference type="GO" id="GO:1990538">
    <property type="term" value="F:xylan O-acetyltransferase activity"/>
    <property type="evidence" value="ECO:0007669"/>
    <property type="project" value="UniProtKB-ARBA"/>
</dbReference>
<evidence type="ECO:0008006" key="12">
    <source>
        <dbReference type="Google" id="ProtNLM"/>
    </source>
</evidence>
<keyword evidence="6" id="KW-0333">Golgi apparatus</keyword>
<evidence type="ECO:0000256" key="4">
    <source>
        <dbReference type="ARBA" id="ARBA00022968"/>
    </source>
</evidence>
<keyword evidence="4" id="KW-0735">Signal-anchor</keyword>
<dbReference type="PANTHER" id="PTHR32285">
    <property type="entry name" value="PROTEIN TRICHOME BIREFRINGENCE-LIKE 9-RELATED"/>
    <property type="match status" value="1"/>
</dbReference>
<evidence type="ECO:0000256" key="1">
    <source>
        <dbReference type="ARBA" id="ARBA00004323"/>
    </source>
</evidence>
<comment type="caution">
    <text evidence="10">The sequence shown here is derived from an EMBL/GenBank/DDBJ whole genome shotgun (WGS) entry which is preliminary data.</text>
</comment>
<keyword evidence="11" id="KW-1185">Reference proteome</keyword>
<dbReference type="Pfam" id="PF14416">
    <property type="entry name" value="PMR5N"/>
    <property type="match status" value="1"/>
</dbReference>
<keyword evidence="3" id="KW-0812">Transmembrane</keyword>
<dbReference type="PANTHER" id="PTHR32285:SF333">
    <property type="entry name" value="PROTEIN TRICHOME BIREFRINGENCE-LIKE 16"/>
    <property type="match status" value="1"/>
</dbReference>
<dbReference type="Proteomes" id="UP001552299">
    <property type="component" value="Unassembled WGS sequence"/>
</dbReference>
<evidence type="ECO:0000313" key="11">
    <source>
        <dbReference type="Proteomes" id="UP001552299"/>
    </source>
</evidence>
<evidence type="ECO:0000256" key="6">
    <source>
        <dbReference type="ARBA" id="ARBA00023034"/>
    </source>
</evidence>
<keyword evidence="7" id="KW-0472">Membrane</keyword>
<evidence type="ECO:0000256" key="2">
    <source>
        <dbReference type="ARBA" id="ARBA00007727"/>
    </source>
</evidence>
<dbReference type="InterPro" id="IPR025846">
    <property type="entry name" value="TBL_N"/>
</dbReference>
<evidence type="ECO:0000256" key="7">
    <source>
        <dbReference type="ARBA" id="ARBA00023136"/>
    </source>
</evidence>
<evidence type="ECO:0000259" key="8">
    <source>
        <dbReference type="Pfam" id="PF13839"/>
    </source>
</evidence>
<accession>A0ABD0U7K5</accession>
<protein>
    <recommendedName>
        <fullName evidence="12">Trichome birefringence-like N-terminal domain-containing protein</fullName>
    </recommendedName>
</protein>
<evidence type="ECO:0000259" key="9">
    <source>
        <dbReference type="Pfam" id="PF14416"/>
    </source>
</evidence>
<dbReference type="GO" id="GO:0000139">
    <property type="term" value="C:Golgi membrane"/>
    <property type="evidence" value="ECO:0007669"/>
    <property type="project" value="UniProtKB-SubCell"/>
</dbReference>
<feature type="domain" description="Trichome birefringence-like C-terminal" evidence="8">
    <location>
        <begin position="180"/>
        <end position="464"/>
    </location>
</feature>
<organism evidence="10 11">
    <name type="scientific">Dendrobium thyrsiflorum</name>
    <name type="common">Pinecone-like raceme dendrobium</name>
    <name type="synonym">Orchid</name>
    <dbReference type="NCBI Taxonomy" id="117978"/>
    <lineage>
        <taxon>Eukaryota</taxon>
        <taxon>Viridiplantae</taxon>
        <taxon>Streptophyta</taxon>
        <taxon>Embryophyta</taxon>
        <taxon>Tracheophyta</taxon>
        <taxon>Spermatophyta</taxon>
        <taxon>Magnoliopsida</taxon>
        <taxon>Liliopsida</taxon>
        <taxon>Asparagales</taxon>
        <taxon>Orchidaceae</taxon>
        <taxon>Epidendroideae</taxon>
        <taxon>Malaxideae</taxon>
        <taxon>Dendrobiinae</taxon>
        <taxon>Dendrobium</taxon>
    </lineage>
</organism>
<evidence type="ECO:0000256" key="5">
    <source>
        <dbReference type="ARBA" id="ARBA00022989"/>
    </source>
</evidence>
<dbReference type="Pfam" id="PF13839">
    <property type="entry name" value="PC-Esterase"/>
    <property type="match status" value="1"/>
</dbReference>
<dbReference type="EMBL" id="JANQDX010000017">
    <property type="protein sequence ID" value="KAL0908703.1"/>
    <property type="molecule type" value="Genomic_DNA"/>
</dbReference>
<gene>
    <name evidence="10" type="ORF">M5K25_023209</name>
</gene>
<comment type="similarity">
    <text evidence="2">Belongs to the PC-esterase family. TBL subfamily.</text>
</comment>
<dbReference type="AlphaFoldDB" id="A0ABD0U7K5"/>
<evidence type="ECO:0000256" key="3">
    <source>
        <dbReference type="ARBA" id="ARBA00022692"/>
    </source>
</evidence>
<name>A0ABD0U7K5_DENTH</name>
<proteinExistence type="inferred from homology"/>
<keyword evidence="5" id="KW-1133">Transmembrane helix</keyword>
<comment type="subcellular location">
    <subcellularLocation>
        <location evidence="1">Golgi apparatus membrane</location>
        <topology evidence="1">Single-pass type II membrane protein</topology>
    </subcellularLocation>
</comment>
<reference evidence="10 11" key="1">
    <citation type="journal article" date="2024" name="Plant Biotechnol. J.">
        <title>Dendrobium thyrsiflorum genome and its molecular insights into genes involved in important horticultural traits.</title>
        <authorList>
            <person name="Chen B."/>
            <person name="Wang J.Y."/>
            <person name="Zheng P.J."/>
            <person name="Li K.L."/>
            <person name="Liang Y.M."/>
            <person name="Chen X.F."/>
            <person name="Zhang C."/>
            <person name="Zhao X."/>
            <person name="He X."/>
            <person name="Zhang G.Q."/>
            <person name="Liu Z.J."/>
            <person name="Xu Q."/>
        </authorList>
    </citation>
    <scope>NUCLEOTIDE SEQUENCE [LARGE SCALE GENOMIC DNA]</scope>
    <source>
        <strain evidence="10">GZMU011</strain>
    </source>
</reference>
<dbReference type="InterPro" id="IPR026057">
    <property type="entry name" value="TBL_C"/>
</dbReference>
<feature type="domain" description="Trichome birefringence-like N-terminal" evidence="9">
    <location>
        <begin position="126"/>
        <end position="179"/>
    </location>
</feature>
<sequence length="466" mass="52280">MAIKGSFRGLRGKKHSLAIAAICSALIIWTWEKATLLTTLLPPPNSFEMVPSPVILRSPSVHHLKHDERQQYVEHGYTDSDSIDGTLTEQIDPAAVISPVSSEISSSLMTKKVDGSIVNMPMEKKVCKYEKGKWVADNRRPLYSGFGCKQWLSDMWACRLMQREDFSYERYRWQPLDCKMPEFEGSAFLKRMRGKTIALVGDSLGRQQFQSLICMVTGGNHFPGVKDVGIEYGLVKAPGAVRPDGWAYQFPDTGTTILYYWSATLCELESLNPSDPSTSYAMHLDRPVPFLRNYIHRFDVLVLNTGHHWNRGKIKANKWEMFVGGKPIADRKLAEIGNAKNLTIHSIVKWVDFQISQNPQLKAFFMTLSPRHFFNGDWNSGGSCNNTKPLSNGSEVLQDGSLDTVVESAVKGSKVKLLDITALSKLRDEAHISRASLTAAKDVQDCLHWCLPGIPDTWNEILCAQL</sequence>